<protein>
    <submittedName>
        <fullName evidence="4">PaaX family transcriptional regulator</fullName>
    </submittedName>
</protein>
<reference evidence="4" key="1">
    <citation type="submission" date="2016-12" db="EMBL/GenBank/DDBJ databases">
        <title>Genome sequence of Streptomyces antioxidans MUSC 164.</title>
        <authorList>
            <person name="Lee L.-H."/>
            <person name="Ser H.-L."/>
        </authorList>
    </citation>
    <scope>NUCLEOTIDE SEQUENCE [LARGE SCALE GENOMIC DNA]</scope>
    <source>
        <strain evidence="4">MUSC 164</strain>
    </source>
</reference>
<keyword evidence="5" id="KW-1185">Reference proteome</keyword>
<evidence type="ECO:0000259" key="2">
    <source>
        <dbReference type="Pfam" id="PF08223"/>
    </source>
</evidence>
<dbReference type="OrthoDB" id="2270427at2"/>
<dbReference type="PANTHER" id="PTHR30319">
    <property type="entry name" value="PHENYLACETIC ACID REGULATOR-RELATED TRANSCRIPTIONAL REPRESSOR"/>
    <property type="match status" value="1"/>
</dbReference>
<sequence>MTAQTTPATAVAGERESRHAPLILTLYGLYARGEHNWLSVASLIGLMADLGVESRAVRSSVSRMKRREVLRGERREGVAGYSLAGSTLETLAEGDVRIFRRTRASRGDGWVLVVFSVPESEREKRHALRTALTRLGFGTAASGVWIAPGHLADEARRTLERRELSAYVDIFTGDHVAFGDLREKVRSWWDLDELTAMYADFLRRYGPVLDAVTRRGPQPLEAFGTYVPMLTQWRRMPYRDPGLPLELLPPDWNGVAAGELFDRLHTVLSAPAAAHAAGVFHSGRAAT</sequence>
<evidence type="ECO:0000313" key="4">
    <source>
        <dbReference type="EMBL" id="OPF83213.1"/>
    </source>
</evidence>
<dbReference type="Gene3D" id="1.20.58.1460">
    <property type="match status" value="1"/>
</dbReference>
<dbReference type="Gene3D" id="1.10.10.10">
    <property type="entry name" value="Winged helix-like DNA-binding domain superfamily/Winged helix DNA-binding domain"/>
    <property type="match status" value="1"/>
</dbReference>
<feature type="domain" description="Transcriptional repressor PaaX-like central Cas2-like" evidence="3">
    <location>
        <begin position="108"/>
        <end position="185"/>
    </location>
</feature>
<dbReference type="InterPro" id="IPR048846">
    <property type="entry name" value="PaaX-like_central"/>
</dbReference>
<comment type="caution">
    <text evidence="4">The sequence shown here is derived from an EMBL/GenBank/DDBJ whole genome shotgun (WGS) entry which is preliminary data.</text>
</comment>
<dbReference type="EMBL" id="LAKD02000006">
    <property type="protein sequence ID" value="OPF83213.1"/>
    <property type="molecule type" value="Genomic_DNA"/>
</dbReference>
<dbReference type="InterPro" id="IPR036388">
    <property type="entry name" value="WH-like_DNA-bd_sf"/>
</dbReference>
<evidence type="ECO:0000259" key="1">
    <source>
        <dbReference type="Pfam" id="PF07848"/>
    </source>
</evidence>
<dbReference type="Pfam" id="PF07848">
    <property type="entry name" value="PaaX"/>
    <property type="match status" value="1"/>
</dbReference>
<gene>
    <name evidence="4" type="ORF">VT50_0205760</name>
</gene>
<organism evidence="4 5">
    <name type="scientific">Streptomyces antioxidans</name>
    <dbReference type="NCBI Taxonomy" id="1507734"/>
    <lineage>
        <taxon>Bacteria</taxon>
        <taxon>Bacillati</taxon>
        <taxon>Actinomycetota</taxon>
        <taxon>Actinomycetes</taxon>
        <taxon>Kitasatosporales</taxon>
        <taxon>Streptomycetaceae</taxon>
        <taxon>Streptomyces</taxon>
    </lineage>
</organism>
<feature type="domain" description="Transcriptional repressor PaaX-like C-terminal" evidence="2">
    <location>
        <begin position="189"/>
        <end position="277"/>
    </location>
</feature>
<dbReference type="Gene3D" id="3.30.70.2650">
    <property type="match status" value="1"/>
</dbReference>
<dbReference type="RefSeq" id="WP_046088329.1">
    <property type="nucleotide sequence ID" value="NZ_LAKD02000006.1"/>
</dbReference>
<evidence type="ECO:0000313" key="5">
    <source>
        <dbReference type="Proteomes" id="UP000033615"/>
    </source>
</evidence>
<dbReference type="Proteomes" id="UP000033615">
    <property type="component" value="Unassembled WGS sequence"/>
</dbReference>
<dbReference type="InterPro" id="IPR012906">
    <property type="entry name" value="PaaX-like_N"/>
</dbReference>
<name>A0A1V4DAU0_9ACTN</name>
<dbReference type="Pfam" id="PF08223">
    <property type="entry name" value="PaaX_C"/>
    <property type="match status" value="1"/>
</dbReference>
<proteinExistence type="predicted"/>
<dbReference type="InterPro" id="IPR013225">
    <property type="entry name" value="PaaX_C"/>
</dbReference>
<dbReference type="PANTHER" id="PTHR30319:SF1">
    <property type="entry name" value="TRANSCRIPTIONAL REPRESSOR PAAX"/>
    <property type="match status" value="1"/>
</dbReference>
<feature type="domain" description="Transcriptional repressor PaaX-like N-terminal" evidence="1">
    <location>
        <begin position="22"/>
        <end position="85"/>
    </location>
</feature>
<accession>A0A1V4DAU0</accession>
<dbReference type="Pfam" id="PF20803">
    <property type="entry name" value="PaaX_M"/>
    <property type="match status" value="1"/>
</dbReference>
<dbReference type="GO" id="GO:0006351">
    <property type="term" value="P:DNA-templated transcription"/>
    <property type="evidence" value="ECO:0007669"/>
    <property type="project" value="InterPro"/>
</dbReference>
<dbReference type="PIRSF" id="PIRSF020623">
    <property type="entry name" value="PaaX"/>
    <property type="match status" value="1"/>
</dbReference>
<evidence type="ECO:0000259" key="3">
    <source>
        <dbReference type="Pfam" id="PF20803"/>
    </source>
</evidence>
<dbReference type="InterPro" id="IPR011965">
    <property type="entry name" value="PaaX_trns_reg"/>
</dbReference>
<dbReference type="AlphaFoldDB" id="A0A1V4DAU0"/>